<name>A0A060QJG9_9PROT</name>
<reference evidence="2 3" key="2">
    <citation type="journal article" date="2014" name="PLoS ONE">
        <title>Evolution of mitochondria reconstructed from the energy metabolism of living bacteria.</title>
        <authorList>
            <person name="Degli Esposti M."/>
            <person name="Chouaia B."/>
            <person name="Comandatore F."/>
            <person name="Crotti E."/>
            <person name="Sassera D."/>
            <person name="Lievens P.M."/>
            <person name="Daffonchio D."/>
            <person name="Bandi C."/>
        </authorList>
    </citation>
    <scope>NUCLEOTIDE SEQUENCE [LARGE SCALE GENOMIC DNA]</scope>
    <source>
        <strain evidence="2 3">SF2.1</strain>
    </source>
</reference>
<evidence type="ECO:0000313" key="2">
    <source>
        <dbReference type="EMBL" id="CDG41304.1"/>
    </source>
</evidence>
<comment type="caution">
    <text evidence="2">The sequence shown here is derived from an EMBL/GenBank/DDBJ whole genome shotgun (WGS) entry which is preliminary data.</text>
</comment>
<keyword evidence="1" id="KW-0472">Membrane</keyword>
<dbReference type="Proteomes" id="UP000027583">
    <property type="component" value="Unassembled WGS sequence"/>
</dbReference>
<keyword evidence="1" id="KW-0812">Transmembrane</keyword>
<feature type="transmembrane region" description="Helical" evidence="1">
    <location>
        <begin position="19"/>
        <end position="38"/>
    </location>
</feature>
<evidence type="ECO:0000256" key="1">
    <source>
        <dbReference type="SAM" id="Phobius"/>
    </source>
</evidence>
<gene>
    <name evidence="2" type="ORF">ASAP_3259</name>
</gene>
<evidence type="ECO:0000313" key="3">
    <source>
        <dbReference type="Proteomes" id="UP000027583"/>
    </source>
</evidence>
<proteinExistence type="predicted"/>
<keyword evidence="1" id="KW-1133">Transmembrane helix</keyword>
<reference evidence="2 3" key="1">
    <citation type="journal article" date="2014" name="Genome Biol. Evol.">
        <title>Acetic acid bacteria genomes reveal functional traits for adaptation to life in insect guts.</title>
        <authorList>
            <person name="Chouaia B."/>
            <person name="Gaiarsa S."/>
            <person name="Crotti E."/>
            <person name="Comandatore F."/>
            <person name="Degli Esposti M."/>
            <person name="Ricci I."/>
            <person name="Alma A."/>
            <person name="Favia G."/>
            <person name="Bandi C."/>
            <person name="Daffonchio D."/>
        </authorList>
    </citation>
    <scope>NUCLEOTIDE SEQUENCE [LARGE SCALE GENOMIC DNA]</scope>
    <source>
        <strain evidence="2 3">SF2.1</strain>
    </source>
</reference>
<sequence>MIVGEENEDKKIIKNVTTLYDVFYVSSGLLAAIIFFVIDTTRAAGIKNFFSNSLLLKSALLIPFSFRFAKALIDRRYR</sequence>
<organism evidence="2 3">
    <name type="scientific">Asaia bogorensis</name>
    <dbReference type="NCBI Taxonomy" id="91915"/>
    <lineage>
        <taxon>Bacteria</taxon>
        <taxon>Pseudomonadati</taxon>
        <taxon>Pseudomonadota</taxon>
        <taxon>Alphaproteobacteria</taxon>
        <taxon>Acetobacterales</taxon>
        <taxon>Acetobacteraceae</taxon>
        <taxon>Asaia</taxon>
    </lineage>
</organism>
<protein>
    <submittedName>
        <fullName evidence="2">Uncharacterized protein</fullName>
    </submittedName>
</protein>
<dbReference type="AlphaFoldDB" id="A0A060QJG9"/>
<accession>A0A060QJG9</accession>
<dbReference type="EMBL" id="CBLX010000027">
    <property type="protein sequence ID" value="CDG41304.1"/>
    <property type="molecule type" value="Genomic_DNA"/>
</dbReference>